<dbReference type="GO" id="GO:0006417">
    <property type="term" value="P:regulation of translation"/>
    <property type="evidence" value="ECO:0007669"/>
    <property type="project" value="TreeGrafter"/>
</dbReference>
<dbReference type="Pfam" id="PF24987">
    <property type="entry name" value="HEAT_EF3_N"/>
    <property type="match status" value="2"/>
</dbReference>
<feature type="repeat" description="HEAT" evidence="2">
    <location>
        <begin position="609"/>
        <end position="647"/>
    </location>
</feature>
<evidence type="ECO:0000256" key="1">
    <source>
        <dbReference type="ARBA" id="ARBA00022737"/>
    </source>
</evidence>
<evidence type="ECO:0000313" key="5">
    <source>
        <dbReference type="Proteomes" id="UP001457282"/>
    </source>
</evidence>
<comment type="caution">
    <text evidence="4">The sequence shown here is derived from an EMBL/GenBank/DDBJ whole genome shotgun (WGS) entry which is preliminary data.</text>
</comment>
<dbReference type="PANTHER" id="PTHR23346:SF7">
    <property type="entry name" value="STALLED RIBOSOME SENSOR GCN1"/>
    <property type="match status" value="1"/>
</dbReference>
<sequence length="707" mass="77162">MLKALGEMAIANPVFAHSRLPSLVNYVEPLLRSPIVCDIAYETMVKLSRCTAPPLCNCALDIATALRLVVTEEDRLLLDMIPSVGQGEADDRPSLSLFERIINALSVSCKSGPLPVDSFTFVFPIMEHILLSSKKTGLHDNVLQIIYLHMDPLLPLPRLRMISVLYHVLGIVQAYQTSIGPALNELCLGLQPDEVAPALYGVYAKDVHVRMACLTAVKCIPSVTSRSLIQNVEVATSIWIALHDPEKSVAEAAEDLWDRYGNDFGTDYSGLFKALSHVHYTVRFAAAEALAAALDESPDSIQESLSTLFSLYIRDAGLTEDNVDAGWLGRQGVALALHSSADVLRTQDLPVVMTFLISRALGDPNADVRGRMINAGIMIIDKHGRDNVSLLFPIFENYLNKKASDEEKYDLVREGVVIFTGALAKHLAKDDPKVHAVIEKLLDVLNTPSEAVQRAVSTCLSPLMQSKQDDGPALVSRILDQLMNSDKYGERRGAAFGLAGVVKGFGISSLKKYGIVNILQEGLVDRNSAKRREGGLLGFECLCESLGRLFEPYVIQMLPLLAQGVKLVLPSLLKGLEDKAWRTKQSSVQLLGAMAYCAPQQLSQCLPKIVPKLTEVLTDTHPKVQSAGQTALQQVGSVIKNPEIASLVPTLLLGLTDPNDYTKYSLDILLGTTFVNSIDAPSLALLVPIVHRGLREGAQRLKRKQPK</sequence>
<accession>A0AAW1W6A8</accession>
<dbReference type="InterPro" id="IPR016024">
    <property type="entry name" value="ARM-type_fold"/>
</dbReference>
<feature type="domain" description="TOG" evidence="3">
    <location>
        <begin position="463"/>
        <end position="668"/>
    </location>
</feature>
<dbReference type="Pfam" id="PF24984">
    <property type="entry name" value="HEAT_EF3_GNC1"/>
    <property type="match status" value="1"/>
</dbReference>
<dbReference type="InterPro" id="IPR034085">
    <property type="entry name" value="TOG"/>
</dbReference>
<evidence type="ECO:0000256" key="2">
    <source>
        <dbReference type="PROSITE-ProRule" id="PRU00103"/>
    </source>
</evidence>
<dbReference type="AlphaFoldDB" id="A0AAW1W6A8"/>
<reference evidence="4 5" key="1">
    <citation type="journal article" date="2023" name="G3 (Bethesda)">
        <title>A chromosome-length genome assembly and annotation of blackberry (Rubus argutus, cv. 'Hillquist').</title>
        <authorList>
            <person name="Bruna T."/>
            <person name="Aryal R."/>
            <person name="Dudchenko O."/>
            <person name="Sargent D.J."/>
            <person name="Mead D."/>
            <person name="Buti M."/>
            <person name="Cavallini A."/>
            <person name="Hytonen T."/>
            <person name="Andres J."/>
            <person name="Pham M."/>
            <person name="Weisz D."/>
            <person name="Mascagni F."/>
            <person name="Usai G."/>
            <person name="Natali L."/>
            <person name="Bassil N."/>
            <person name="Fernandez G.E."/>
            <person name="Lomsadze A."/>
            <person name="Armour M."/>
            <person name="Olukolu B."/>
            <person name="Poorten T."/>
            <person name="Britton C."/>
            <person name="Davik J."/>
            <person name="Ashrafi H."/>
            <person name="Aiden E.L."/>
            <person name="Borodovsky M."/>
            <person name="Worthington M."/>
        </authorList>
    </citation>
    <scope>NUCLEOTIDE SEQUENCE [LARGE SCALE GENOMIC DNA]</scope>
    <source>
        <strain evidence="4">PI 553951</strain>
    </source>
</reference>
<keyword evidence="5" id="KW-1185">Reference proteome</keyword>
<dbReference type="GO" id="GO:0019887">
    <property type="term" value="F:protein kinase regulator activity"/>
    <property type="evidence" value="ECO:0007669"/>
    <property type="project" value="TreeGrafter"/>
</dbReference>
<dbReference type="InterPro" id="IPR021133">
    <property type="entry name" value="HEAT_type_2"/>
</dbReference>
<dbReference type="SUPFAM" id="SSF48371">
    <property type="entry name" value="ARM repeat"/>
    <property type="match status" value="2"/>
</dbReference>
<dbReference type="SMART" id="SM01349">
    <property type="entry name" value="TOG"/>
    <property type="match status" value="1"/>
</dbReference>
<dbReference type="Gene3D" id="1.25.10.10">
    <property type="entry name" value="Leucine-rich Repeat Variant"/>
    <property type="match status" value="2"/>
</dbReference>
<dbReference type="GO" id="GO:0005829">
    <property type="term" value="C:cytosol"/>
    <property type="evidence" value="ECO:0007669"/>
    <property type="project" value="TreeGrafter"/>
</dbReference>
<keyword evidence="1" id="KW-0677">Repeat</keyword>
<gene>
    <name evidence="4" type="ORF">M0R45_027947</name>
</gene>
<evidence type="ECO:0000259" key="3">
    <source>
        <dbReference type="SMART" id="SM01349"/>
    </source>
</evidence>
<dbReference type="PROSITE" id="PS50077">
    <property type="entry name" value="HEAT_REPEAT"/>
    <property type="match status" value="1"/>
</dbReference>
<organism evidence="4 5">
    <name type="scientific">Rubus argutus</name>
    <name type="common">Southern blackberry</name>
    <dbReference type="NCBI Taxonomy" id="59490"/>
    <lineage>
        <taxon>Eukaryota</taxon>
        <taxon>Viridiplantae</taxon>
        <taxon>Streptophyta</taxon>
        <taxon>Embryophyta</taxon>
        <taxon>Tracheophyta</taxon>
        <taxon>Spermatophyta</taxon>
        <taxon>Magnoliopsida</taxon>
        <taxon>eudicotyledons</taxon>
        <taxon>Gunneridae</taxon>
        <taxon>Pentapetalae</taxon>
        <taxon>rosids</taxon>
        <taxon>fabids</taxon>
        <taxon>Rosales</taxon>
        <taxon>Rosaceae</taxon>
        <taxon>Rosoideae</taxon>
        <taxon>Rosoideae incertae sedis</taxon>
        <taxon>Rubus</taxon>
    </lineage>
</organism>
<name>A0AAW1W6A8_RUBAR</name>
<protein>
    <recommendedName>
        <fullName evidence="3">TOG domain-containing protein</fullName>
    </recommendedName>
</protein>
<dbReference type="Proteomes" id="UP001457282">
    <property type="component" value="Unassembled WGS sequence"/>
</dbReference>
<dbReference type="GO" id="GO:0034198">
    <property type="term" value="P:cellular response to amino acid starvation"/>
    <property type="evidence" value="ECO:0007669"/>
    <property type="project" value="TreeGrafter"/>
</dbReference>
<dbReference type="InterPro" id="IPR011989">
    <property type="entry name" value="ARM-like"/>
</dbReference>
<dbReference type="EMBL" id="JBEDUW010000006">
    <property type="protein sequence ID" value="KAK9919348.1"/>
    <property type="molecule type" value="Genomic_DNA"/>
</dbReference>
<evidence type="ECO:0000313" key="4">
    <source>
        <dbReference type="EMBL" id="KAK9919348.1"/>
    </source>
</evidence>
<proteinExistence type="predicted"/>
<dbReference type="PANTHER" id="PTHR23346">
    <property type="entry name" value="TRANSLATIONAL ACTIVATOR GCN1-RELATED"/>
    <property type="match status" value="1"/>
</dbReference>